<accession>A0A2P2PDF6</accession>
<sequence>MYRYSGTPTKLKDRINLHCLNYLVYVMDDCGNNTVEVVIKS</sequence>
<dbReference type="EMBL" id="GGEC01072269">
    <property type="protein sequence ID" value="MBX52753.1"/>
    <property type="molecule type" value="Transcribed_RNA"/>
</dbReference>
<name>A0A2P2PDF6_RHIMU</name>
<proteinExistence type="predicted"/>
<evidence type="ECO:0000313" key="1">
    <source>
        <dbReference type="EMBL" id="MBX52753.1"/>
    </source>
</evidence>
<organism evidence="1">
    <name type="scientific">Rhizophora mucronata</name>
    <name type="common">Asiatic mangrove</name>
    <dbReference type="NCBI Taxonomy" id="61149"/>
    <lineage>
        <taxon>Eukaryota</taxon>
        <taxon>Viridiplantae</taxon>
        <taxon>Streptophyta</taxon>
        <taxon>Embryophyta</taxon>
        <taxon>Tracheophyta</taxon>
        <taxon>Spermatophyta</taxon>
        <taxon>Magnoliopsida</taxon>
        <taxon>eudicotyledons</taxon>
        <taxon>Gunneridae</taxon>
        <taxon>Pentapetalae</taxon>
        <taxon>rosids</taxon>
        <taxon>fabids</taxon>
        <taxon>Malpighiales</taxon>
        <taxon>Rhizophoraceae</taxon>
        <taxon>Rhizophora</taxon>
    </lineage>
</organism>
<protein>
    <submittedName>
        <fullName evidence="1">Uncharacterized protein</fullName>
    </submittedName>
</protein>
<dbReference type="AlphaFoldDB" id="A0A2P2PDF6"/>
<reference evidence="1" key="1">
    <citation type="submission" date="2018-02" db="EMBL/GenBank/DDBJ databases">
        <title>Rhizophora mucronata_Transcriptome.</title>
        <authorList>
            <person name="Meera S.P."/>
            <person name="Sreeshan A."/>
            <person name="Augustine A."/>
        </authorList>
    </citation>
    <scope>NUCLEOTIDE SEQUENCE</scope>
    <source>
        <tissue evidence="1">Leaf</tissue>
    </source>
</reference>